<reference evidence="2 3" key="1">
    <citation type="submission" date="2024-02" db="EMBL/GenBank/DDBJ databases">
        <authorList>
            <person name="Chen Y."/>
            <person name="Shah S."/>
            <person name="Dougan E. K."/>
            <person name="Thang M."/>
            <person name="Chan C."/>
        </authorList>
    </citation>
    <scope>NUCLEOTIDE SEQUENCE [LARGE SCALE GENOMIC DNA]</scope>
</reference>
<sequence>MVALRLYQSIFRFECDVDMLRGAAEALEMARQACCFASLKKCWTSKGRFQSFLRGVRRWPYAQGGVQQPAHQLDVLLGMMGSIERLARAALPESVTVAEAGDATRDARLQRATRSRAALESFQRDRATARRYRHWASQDTLQHLTARSLELLESLDQLAHSFPAEIGSMPFQMLYPEKLSPLCQPSSRLLPPEKRWFRSHVDGTRYYGPWPSVKDLLLRWSEQGGQLSGWVLNLGAGDGSCQGGDDYDPANCLVHSGWSGLQVEQDEALAAQVTAAATGTVRTLQMEVTPENAGAVAEAAADFGGRPDLLKLDLDHADCALLTVLLEAFEPLVLHLEINPLFPPPFVYREHWGGRNWSLPLETSHHLIGCSLQAMIDTTRKRWGLRALPEAYWLHHVEFENAVLVHPDAARALPQFQGSWAQSPAEIWDLYVAGYFCHPLRGILSMRESIADYDFRSWMDLQLPMAHRGARMQRFLQREWLKTLRRDKAEDEDHLPMRRLLNDTRLTVDRLVTRSSPSRRQELQREHEELRRDLEASTRSLEDRLRLVLDCQGPLHRALCIQELRHCELAVLMCRRLETLAEEEANWSMEYKSALMSEGRDMRKVKLKSETIVLRNRLHKLCFNSTGGRSLKEDMAWGALHAREIFTVTSARKEVECLRQKVAAATLAMHRDTHPKLDAINSERHAILKTVKEQVQEAQRILEEFATWASRVESSLVLFATSKPSWCALAAAEPSALIEEATRLRQVFNKIIQATKKKVPVPSKEAGPKRRPKSASQATNSGSKEEEEGRRGSF</sequence>
<evidence type="ECO:0000313" key="3">
    <source>
        <dbReference type="Proteomes" id="UP001642484"/>
    </source>
</evidence>
<dbReference type="EMBL" id="CAXAMN010024583">
    <property type="protein sequence ID" value="CAK9087844.1"/>
    <property type="molecule type" value="Genomic_DNA"/>
</dbReference>
<comment type="caution">
    <text evidence="2">The sequence shown here is derived from an EMBL/GenBank/DDBJ whole genome shotgun (WGS) entry which is preliminary data.</text>
</comment>
<evidence type="ECO:0000256" key="1">
    <source>
        <dbReference type="SAM" id="MobiDB-lite"/>
    </source>
</evidence>
<protein>
    <submittedName>
        <fullName evidence="2">Uncharacterized protein</fullName>
    </submittedName>
</protein>
<feature type="region of interest" description="Disordered" evidence="1">
    <location>
        <begin position="757"/>
        <end position="794"/>
    </location>
</feature>
<evidence type="ECO:0000313" key="2">
    <source>
        <dbReference type="EMBL" id="CAK9087844.1"/>
    </source>
</evidence>
<proteinExistence type="predicted"/>
<feature type="compositionally biased region" description="Basic and acidic residues" evidence="1">
    <location>
        <begin position="783"/>
        <end position="794"/>
    </location>
</feature>
<name>A0ABP0QIR6_9DINO</name>
<dbReference type="Proteomes" id="UP001642484">
    <property type="component" value="Unassembled WGS sequence"/>
</dbReference>
<gene>
    <name evidence="2" type="ORF">CCMP2556_LOCUS42424</name>
</gene>
<organism evidence="2 3">
    <name type="scientific">Durusdinium trenchii</name>
    <dbReference type="NCBI Taxonomy" id="1381693"/>
    <lineage>
        <taxon>Eukaryota</taxon>
        <taxon>Sar</taxon>
        <taxon>Alveolata</taxon>
        <taxon>Dinophyceae</taxon>
        <taxon>Suessiales</taxon>
        <taxon>Symbiodiniaceae</taxon>
        <taxon>Durusdinium</taxon>
    </lineage>
</organism>
<keyword evidence="3" id="KW-1185">Reference proteome</keyword>
<accession>A0ABP0QIR6</accession>